<protein>
    <submittedName>
        <fullName evidence="2">Uncharacterized protein</fullName>
    </submittedName>
</protein>
<proteinExistence type="predicted"/>
<keyword evidence="3" id="KW-1185">Reference proteome</keyword>
<gene>
    <name evidence="2" type="ORF">CCR75_001184</name>
</gene>
<sequence>MKLAKAAAQQLKGVIIEYDVLCSSLLGKSEIEMRCNVAAEKKHQEIKEHLSPSLFDPKSIKSMLVSDVRRLLKDLNEDSTGKPWAAKERLQNTLQGLPNQILNRITGFDEQGKDASVENNTNFASLAPARMKQQNHEVEKLNMGLQLKRGEQGSSLRDKYMDKLNQLKEKKQQESVARHEEAENGTTSEGLSTWLVNDGANEVLSYSDLRGFFKAIIPPRNPLQNDEYLQFQKEASAQIIAIQVDFNY</sequence>
<dbReference type="OrthoDB" id="426235at2759"/>
<evidence type="ECO:0000313" key="3">
    <source>
        <dbReference type="Proteomes" id="UP000294530"/>
    </source>
</evidence>
<feature type="region of interest" description="Disordered" evidence="1">
    <location>
        <begin position="168"/>
        <end position="191"/>
    </location>
</feature>
<name>A0A976IM62_BRELC</name>
<dbReference type="AlphaFoldDB" id="A0A976IM62"/>
<dbReference type="EMBL" id="SHOA02000023">
    <property type="protein sequence ID" value="TDH74293.1"/>
    <property type="molecule type" value="Genomic_DNA"/>
</dbReference>
<feature type="compositionally biased region" description="Basic and acidic residues" evidence="1">
    <location>
        <begin position="168"/>
        <end position="182"/>
    </location>
</feature>
<accession>A0A976IM62</accession>
<dbReference type="RefSeq" id="XP_067823791.1">
    <property type="nucleotide sequence ID" value="XM_067959289.1"/>
</dbReference>
<evidence type="ECO:0000313" key="2">
    <source>
        <dbReference type="EMBL" id="TDH74293.1"/>
    </source>
</evidence>
<organism evidence="2 3">
    <name type="scientific">Bremia lactucae</name>
    <name type="common">Lettuce downy mildew</name>
    <dbReference type="NCBI Taxonomy" id="4779"/>
    <lineage>
        <taxon>Eukaryota</taxon>
        <taxon>Sar</taxon>
        <taxon>Stramenopiles</taxon>
        <taxon>Oomycota</taxon>
        <taxon>Peronosporomycetes</taxon>
        <taxon>Peronosporales</taxon>
        <taxon>Peronosporaceae</taxon>
        <taxon>Bremia</taxon>
    </lineage>
</organism>
<dbReference type="GeneID" id="94344960"/>
<reference evidence="2 3" key="1">
    <citation type="journal article" date="2021" name="Genome Biol.">
        <title>AFLAP: assembly-free linkage analysis pipeline using k-mers from genome sequencing data.</title>
        <authorList>
            <person name="Fletcher K."/>
            <person name="Zhang L."/>
            <person name="Gil J."/>
            <person name="Han R."/>
            <person name="Cavanaugh K."/>
            <person name="Michelmore R."/>
        </authorList>
    </citation>
    <scope>NUCLEOTIDE SEQUENCE [LARGE SCALE GENOMIC DNA]</scope>
    <source>
        <strain evidence="2 3">SF5</strain>
    </source>
</reference>
<evidence type="ECO:0000256" key="1">
    <source>
        <dbReference type="SAM" id="MobiDB-lite"/>
    </source>
</evidence>
<dbReference type="Proteomes" id="UP000294530">
    <property type="component" value="Unassembled WGS sequence"/>
</dbReference>
<comment type="caution">
    <text evidence="2">The sequence shown here is derived from an EMBL/GenBank/DDBJ whole genome shotgun (WGS) entry which is preliminary data.</text>
</comment>
<dbReference type="KEGG" id="blac:94344960"/>